<dbReference type="OrthoDB" id="8062037at2759"/>
<dbReference type="PANTHER" id="PTHR22765">
    <property type="entry name" value="RING FINGER AND PROTEASE ASSOCIATED DOMAIN-CONTAINING"/>
    <property type="match status" value="1"/>
</dbReference>
<evidence type="ECO:0000313" key="4">
    <source>
        <dbReference type="EMBL" id="MQL85905.1"/>
    </source>
</evidence>
<organism evidence="4 5">
    <name type="scientific">Colocasia esculenta</name>
    <name type="common">Wild taro</name>
    <name type="synonym">Arum esculentum</name>
    <dbReference type="NCBI Taxonomy" id="4460"/>
    <lineage>
        <taxon>Eukaryota</taxon>
        <taxon>Viridiplantae</taxon>
        <taxon>Streptophyta</taxon>
        <taxon>Embryophyta</taxon>
        <taxon>Tracheophyta</taxon>
        <taxon>Spermatophyta</taxon>
        <taxon>Magnoliopsida</taxon>
        <taxon>Liliopsida</taxon>
        <taxon>Araceae</taxon>
        <taxon>Aroideae</taxon>
        <taxon>Colocasieae</taxon>
        <taxon>Colocasia</taxon>
    </lineage>
</organism>
<evidence type="ECO:0000259" key="3">
    <source>
        <dbReference type="PROSITE" id="PS50089"/>
    </source>
</evidence>
<dbReference type="GO" id="GO:0006511">
    <property type="term" value="P:ubiquitin-dependent protein catabolic process"/>
    <property type="evidence" value="ECO:0007669"/>
    <property type="project" value="TreeGrafter"/>
</dbReference>
<keyword evidence="5" id="KW-1185">Reference proteome</keyword>
<reference evidence="4" key="1">
    <citation type="submission" date="2017-07" db="EMBL/GenBank/DDBJ databases">
        <title>Taro Niue Genome Assembly and Annotation.</title>
        <authorList>
            <person name="Atibalentja N."/>
            <person name="Keating K."/>
            <person name="Fields C.J."/>
        </authorList>
    </citation>
    <scope>NUCLEOTIDE SEQUENCE</scope>
    <source>
        <strain evidence="4">Niue_2</strain>
        <tissue evidence="4">Leaf</tissue>
    </source>
</reference>
<dbReference type="Pfam" id="PF13639">
    <property type="entry name" value="zf-RING_2"/>
    <property type="match status" value="1"/>
</dbReference>
<accession>A0A843UQP9</accession>
<dbReference type="AlphaFoldDB" id="A0A843UQP9"/>
<dbReference type="Proteomes" id="UP000652761">
    <property type="component" value="Unassembled WGS sequence"/>
</dbReference>
<feature type="domain" description="RING-type" evidence="3">
    <location>
        <begin position="143"/>
        <end position="187"/>
    </location>
</feature>
<keyword evidence="1" id="KW-0479">Metal-binding</keyword>
<sequence>MAGMLPGVELARKRRIHHRHRGGGLEPLFSTRRSTPAAARTEQLRSPTSMGEEALLARTRLEVKLRGFGLGSEAAQSPPAFRYLATRDGTESRAPPARRGAPARGGAAATRTDSAARTKKPLPPTPAAAAPALGRTDSSASECAVCLDGLRGGERRRPVLSLPCSHRYHRDCVLPWLAAHPSCPCCRTPVASSRRLLS</sequence>
<feature type="region of interest" description="Disordered" evidence="2">
    <location>
        <begin position="21"/>
        <end position="50"/>
    </location>
</feature>
<dbReference type="GO" id="GO:0008270">
    <property type="term" value="F:zinc ion binding"/>
    <property type="evidence" value="ECO:0007669"/>
    <property type="project" value="UniProtKB-KW"/>
</dbReference>
<dbReference type="PANTHER" id="PTHR22765:SF348">
    <property type="entry name" value="OS09G0446275 PROTEIN"/>
    <property type="match status" value="1"/>
</dbReference>
<proteinExistence type="predicted"/>
<dbReference type="SUPFAM" id="SSF57850">
    <property type="entry name" value="RING/U-box"/>
    <property type="match status" value="1"/>
</dbReference>
<feature type="region of interest" description="Disordered" evidence="2">
    <location>
        <begin position="87"/>
        <end position="134"/>
    </location>
</feature>
<feature type="compositionally biased region" description="Low complexity" evidence="2">
    <location>
        <begin position="93"/>
        <end position="115"/>
    </location>
</feature>
<keyword evidence="1" id="KW-0862">Zinc</keyword>
<dbReference type="EMBL" id="NMUH01000857">
    <property type="protein sequence ID" value="MQL85905.1"/>
    <property type="molecule type" value="Genomic_DNA"/>
</dbReference>
<comment type="caution">
    <text evidence="4">The sequence shown here is derived from an EMBL/GenBank/DDBJ whole genome shotgun (WGS) entry which is preliminary data.</text>
</comment>
<protein>
    <recommendedName>
        <fullName evidence="3">RING-type domain-containing protein</fullName>
    </recommendedName>
</protein>
<gene>
    <name evidence="4" type="ORF">Taro_018420</name>
</gene>
<keyword evidence="1" id="KW-0863">Zinc-finger</keyword>
<dbReference type="Gene3D" id="3.30.40.10">
    <property type="entry name" value="Zinc/RING finger domain, C3HC4 (zinc finger)"/>
    <property type="match status" value="1"/>
</dbReference>
<dbReference type="GO" id="GO:0061630">
    <property type="term" value="F:ubiquitin protein ligase activity"/>
    <property type="evidence" value="ECO:0007669"/>
    <property type="project" value="TreeGrafter"/>
</dbReference>
<dbReference type="InterPro" id="IPR013083">
    <property type="entry name" value="Znf_RING/FYVE/PHD"/>
</dbReference>
<evidence type="ECO:0000256" key="1">
    <source>
        <dbReference type="PROSITE-ProRule" id="PRU00175"/>
    </source>
</evidence>
<dbReference type="PROSITE" id="PS50089">
    <property type="entry name" value="ZF_RING_2"/>
    <property type="match status" value="1"/>
</dbReference>
<dbReference type="InterPro" id="IPR001841">
    <property type="entry name" value="Znf_RING"/>
</dbReference>
<evidence type="ECO:0000313" key="5">
    <source>
        <dbReference type="Proteomes" id="UP000652761"/>
    </source>
</evidence>
<dbReference type="SMART" id="SM00184">
    <property type="entry name" value="RING"/>
    <property type="match status" value="1"/>
</dbReference>
<evidence type="ECO:0000256" key="2">
    <source>
        <dbReference type="SAM" id="MobiDB-lite"/>
    </source>
</evidence>
<dbReference type="CDD" id="cd16454">
    <property type="entry name" value="RING-H2_PA-TM-RING"/>
    <property type="match status" value="1"/>
</dbReference>
<name>A0A843UQP9_COLES</name>
<dbReference type="InterPro" id="IPR051826">
    <property type="entry name" value="E3_ubiquitin-ligase_domain"/>
</dbReference>